<evidence type="ECO:0000256" key="1">
    <source>
        <dbReference type="SAM" id="Phobius"/>
    </source>
</evidence>
<accession>A0A1M7BIB1</accession>
<evidence type="ECO:0000259" key="2">
    <source>
        <dbReference type="Pfam" id="PF01323"/>
    </source>
</evidence>
<dbReference type="EMBL" id="FRBR01000003">
    <property type="protein sequence ID" value="SHL54788.1"/>
    <property type="molecule type" value="Genomic_DNA"/>
</dbReference>
<dbReference type="InterPro" id="IPR036249">
    <property type="entry name" value="Thioredoxin-like_sf"/>
</dbReference>
<dbReference type="AlphaFoldDB" id="A0A1M7BIB1"/>
<gene>
    <name evidence="3" type="ORF">SAMN05444398_103257</name>
</gene>
<organism evidence="3 4">
    <name type="scientific">Roseovarius pacificus</name>
    <dbReference type="NCBI Taxonomy" id="337701"/>
    <lineage>
        <taxon>Bacteria</taxon>
        <taxon>Pseudomonadati</taxon>
        <taxon>Pseudomonadota</taxon>
        <taxon>Alphaproteobacteria</taxon>
        <taxon>Rhodobacterales</taxon>
        <taxon>Roseobacteraceae</taxon>
        <taxon>Roseovarius</taxon>
    </lineage>
</organism>
<dbReference type="InterPro" id="IPR001853">
    <property type="entry name" value="DSBA-like_thioredoxin_dom"/>
</dbReference>
<reference evidence="3 4" key="1">
    <citation type="submission" date="2016-11" db="EMBL/GenBank/DDBJ databases">
        <authorList>
            <person name="Jaros S."/>
            <person name="Januszkiewicz K."/>
            <person name="Wedrychowicz H."/>
        </authorList>
    </citation>
    <scope>NUCLEOTIDE SEQUENCE [LARGE SCALE GENOMIC DNA]</scope>
    <source>
        <strain evidence="3 4">DSM 29589</strain>
    </source>
</reference>
<feature type="transmembrane region" description="Helical" evidence="1">
    <location>
        <begin position="16"/>
        <end position="38"/>
    </location>
</feature>
<dbReference type="SUPFAM" id="SSF52833">
    <property type="entry name" value="Thioredoxin-like"/>
    <property type="match status" value="1"/>
</dbReference>
<dbReference type="Gene3D" id="3.40.30.10">
    <property type="entry name" value="Glutaredoxin"/>
    <property type="match status" value="1"/>
</dbReference>
<evidence type="ECO:0000313" key="3">
    <source>
        <dbReference type="EMBL" id="SHL54788.1"/>
    </source>
</evidence>
<protein>
    <submittedName>
        <fullName evidence="3">Protein-disulfide isomerase</fullName>
    </submittedName>
</protein>
<feature type="domain" description="DSBA-like thioredoxin" evidence="2">
    <location>
        <begin position="105"/>
        <end position="246"/>
    </location>
</feature>
<evidence type="ECO:0000313" key="4">
    <source>
        <dbReference type="Proteomes" id="UP000183974"/>
    </source>
</evidence>
<dbReference type="Proteomes" id="UP000183974">
    <property type="component" value="Unassembled WGS sequence"/>
</dbReference>
<keyword evidence="1" id="KW-0472">Membrane</keyword>
<sequence length="262" mass="28284">MKPRPPEPDPVPDRRSFLMTGVTILAMAGLGISSWRFIDKLRTPDFDFKPYPDLPGFRQLEGGPVSRGVPALVGLDPSERPQIVSGEALCAALFSAPRQTGDLPIAYFSDYRCSICRQVSPRLHALQDSAPVAITWHELPLLGAASLRAARAALAARKQGAYDAFHNRLMDSPFLPNNAYLRAVAGEEGANPDQLIADMEDLAVTRQLGMTAALASRFGFFGTPALVVGRTAFMGDIGQRQLKALIELEQQNAATLPCPVTG</sequence>
<dbReference type="STRING" id="337701.SAMN05444398_103257"/>
<dbReference type="GO" id="GO:0016853">
    <property type="term" value="F:isomerase activity"/>
    <property type="evidence" value="ECO:0007669"/>
    <property type="project" value="UniProtKB-KW"/>
</dbReference>
<keyword evidence="1" id="KW-0812">Transmembrane</keyword>
<dbReference type="Pfam" id="PF01323">
    <property type="entry name" value="DSBA"/>
    <property type="match status" value="1"/>
</dbReference>
<keyword evidence="4" id="KW-1185">Reference proteome</keyword>
<keyword evidence="1" id="KW-1133">Transmembrane helix</keyword>
<proteinExistence type="predicted"/>
<dbReference type="GO" id="GO:0016491">
    <property type="term" value="F:oxidoreductase activity"/>
    <property type="evidence" value="ECO:0007669"/>
    <property type="project" value="InterPro"/>
</dbReference>
<name>A0A1M7BIB1_9RHOB</name>
<keyword evidence="3" id="KW-0413">Isomerase</keyword>